<evidence type="ECO:0008006" key="5">
    <source>
        <dbReference type="Google" id="ProtNLM"/>
    </source>
</evidence>
<organism evidence="3 4">
    <name type="scientific">Geomonas limicola</name>
    <dbReference type="NCBI Taxonomy" id="2740186"/>
    <lineage>
        <taxon>Bacteria</taxon>
        <taxon>Pseudomonadati</taxon>
        <taxon>Thermodesulfobacteriota</taxon>
        <taxon>Desulfuromonadia</taxon>
        <taxon>Geobacterales</taxon>
        <taxon>Geobacteraceae</taxon>
        <taxon>Geomonas</taxon>
    </lineage>
</organism>
<dbReference type="AlphaFoldDB" id="A0A6V8N9H3"/>
<reference evidence="4" key="1">
    <citation type="submission" date="2020-06" db="EMBL/GenBank/DDBJ databases">
        <title>Draft genomic sequecing of Geomonas sp. Red745.</title>
        <authorList>
            <person name="Itoh H."/>
            <person name="Xu Z.X."/>
            <person name="Ushijima N."/>
            <person name="Masuda Y."/>
            <person name="Shiratori Y."/>
            <person name="Senoo K."/>
        </authorList>
    </citation>
    <scope>NUCLEOTIDE SEQUENCE [LARGE SCALE GENOMIC DNA]</scope>
    <source>
        <strain evidence="4">Red745</strain>
    </source>
</reference>
<protein>
    <recommendedName>
        <fullName evidence="5">Lipoprotein</fullName>
    </recommendedName>
</protein>
<comment type="caution">
    <text evidence="3">The sequence shown here is derived from an EMBL/GenBank/DDBJ whole genome shotgun (WGS) entry which is preliminary data.</text>
</comment>
<keyword evidence="1" id="KW-0812">Transmembrane</keyword>
<evidence type="ECO:0000313" key="3">
    <source>
        <dbReference type="EMBL" id="GFO67899.1"/>
    </source>
</evidence>
<feature type="chain" id="PRO_5027647274" description="Lipoprotein" evidence="2">
    <location>
        <begin position="25"/>
        <end position="181"/>
    </location>
</feature>
<keyword evidence="1" id="KW-1133">Transmembrane helix</keyword>
<dbReference type="Proteomes" id="UP000587586">
    <property type="component" value="Unassembled WGS sequence"/>
</dbReference>
<evidence type="ECO:0000313" key="4">
    <source>
        <dbReference type="Proteomes" id="UP000587586"/>
    </source>
</evidence>
<evidence type="ECO:0000256" key="1">
    <source>
        <dbReference type="SAM" id="Phobius"/>
    </source>
</evidence>
<dbReference type="RefSeq" id="WP_183360439.1">
    <property type="nucleotide sequence ID" value="NZ_BLXZ01000003.1"/>
</dbReference>
<name>A0A6V8N9H3_9BACT</name>
<evidence type="ECO:0000256" key="2">
    <source>
        <dbReference type="SAM" id="SignalP"/>
    </source>
</evidence>
<proteinExistence type="predicted"/>
<gene>
    <name evidence="3" type="ORF">GMLC_14780</name>
</gene>
<feature type="signal peptide" evidence="2">
    <location>
        <begin position="1"/>
        <end position="24"/>
    </location>
</feature>
<accession>A0A6V8N9H3</accession>
<keyword evidence="4" id="KW-1185">Reference proteome</keyword>
<sequence>MKKLMLACLTLVALVVAACTPLFAADLLPAHAPAAVSSGNVFTTFLQQSVFPIITALFMGAVSIFLNRLGQKYKVEALTQKNNIVEQLAYQGITKAEELAAKYAGSRAVLSGQDKLSVAVNHILSVMPSVTREQAESMVHALLAQIPGLGASGDTAIERYPMPTAALAIPAVPEPESAPAA</sequence>
<dbReference type="PROSITE" id="PS51257">
    <property type="entry name" value="PROKAR_LIPOPROTEIN"/>
    <property type="match status" value="1"/>
</dbReference>
<keyword evidence="1" id="KW-0472">Membrane</keyword>
<feature type="transmembrane region" description="Helical" evidence="1">
    <location>
        <begin position="48"/>
        <end position="66"/>
    </location>
</feature>
<keyword evidence="2" id="KW-0732">Signal</keyword>
<dbReference type="EMBL" id="BLXZ01000003">
    <property type="protein sequence ID" value="GFO67899.1"/>
    <property type="molecule type" value="Genomic_DNA"/>
</dbReference>